<gene>
    <name evidence="5" type="primary">hutG</name>
    <name evidence="9" type="ORF">BHU61_00200</name>
</gene>
<comment type="cofactor">
    <cofactor evidence="5 7">
        <name>Mn(2+)</name>
        <dbReference type="ChEBI" id="CHEBI:29035"/>
    </cofactor>
    <text evidence="5 7">Binds 2 manganese ions per subunit.</text>
</comment>
<dbReference type="HAMAP" id="MF_00737">
    <property type="entry name" value="Formimidoylglutam"/>
    <property type="match status" value="1"/>
</dbReference>
<dbReference type="AlphaFoldDB" id="A0A327ZUM3"/>
<dbReference type="SUPFAM" id="SSF52768">
    <property type="entry name" value="Arginase/deacetylase"/>
    <property type="match status" value="1"/>
</dbReference>
<dbReference type="GO" id="GO:0030145">
    <property type="term" value="F:manganese ion binding"/>
    <property type="evidence" value="ECO:0007669"/>
    <property type="project" value="UniProtKB-UniRule"/>
</dbReference>
<feature type="binding site" evidence="5 7">
    <location>
        <position position="122"/>
    </location>
    <ligand>
        <name>Mn(2+)</name>
        <dbReference type="ChEBI" id="CHEBI:29035"/>
        <label>1</label>
    </ligand>
</feature>
<dbReference type="GO" id="GO:0033389">
    <property type="term" value="P:putrescine biosynthetic process from arginine, via agmatine"/>
    <property type="evidence" value="ECO:0007669"/>
    <property type="project" value="TreeGrafter"/>
</dbReference>
<feature type="binding site" evidence="5 7">
    <location>
        <position position="233"/>
    </location>
    <ligand>
        <name>Mn(2+)</name>
        <dbReference type="ChEBI" id="CHEBI:29035"/>
        <label>1</label>
    </ligand>
</feature>
<keyword evidence="3 5" id="KW-0369">Histidine metabolism</keyword>
<dbReference type="GO" id="GO:0019557">
    <property type="term" value="P:L-histidine catabolic process to glutamate and formate"/>
    <property type="evidence" value="ECO:0007669"/>
    <property type="project" value="UniProtKB-UniPathway"/>
</dbReference>
<evidence type="ECO:0000256" key="3">
    <source>
        <dbReference type="ARBA" id="ARBA00022808"/>
    </source>
</evidence>
<dbReference type="Proteomes" id="UP000249808">
    <property type="component" value="Unassembled WGS sequence"/>
</dbReference>
<dbReference type="EC" id="3.5.3.8" evidence="5 6"/>
<evidence type="ECO:0000256" key="5">
    <source>
        <dbReference type="HAMAP-Rule" id="MF_00737"/>
    </source>
</evidence>
<name>A0A327ZUM3_9STAP</name>
<keyword evidence="2 5" id="KW-0378">Hydrolase</keyword>
<evidence type="ECO:0000313" key="9">
    <source>
        <dbReference type="EMBL" id="RAK45899.1"/>
    </source>
</evidence>
<dbReference type="GO" id="GO:0019556">
    <property type="term" value="P:L-histidine catabolic process to glutamate and formamide"/>
    <property type="evidence" value="ECO:0007669"/>
    <property type="project" value="UniProtKB-UniRule"/>
</dbReference>
<dbReference type="CDD" id="cd09988">
    <property type="entry name" value="Formimidoylglutamase"/>
    <property type="match status" value="1"/>
</dbReference>
<dbReference type="InterPro" id="IPR023696">
    <property type="entry name" value="Ureohydrolase_dom_sf"/>
</dbReference>
<organism evidence="9 10">
    <name type="scientific">Macrococcus epidermidis</name>
    <dbReference type="NCBI Taxonomy" id="1902580"/>
    <lineage>
        <taxon>Bacteria</taxon>
        <taxon>Bacillati</taxon>
        <taxon>Bacillota</taxon>
        <taxon>Bacilli</taxon>
        <taxon>Bacillales</taxon>
        <taxon>Staphylococcaceae</taxon>
        <taxon>Macrococcus</taxon>
    </lineage>
</organism>
<feature type="binding site" evidence="7">
    <location>
        <position position="149"/>
    </location>
    <ligand>
        <name>Mn(2+)</name>
        <dbReference type="ChEBI" id="CHEBI:29035"/>
        <label>1</label>
    </ligand>
</feature>
<feature type="binding site" evidence="5">
    <location>
        <position position="233"/>
    </location>
    <ligand>
        <name>Mn(2+)</name>
        <dbReference type="ChEBI" id="CHEBI:29035"/>
        <label>2</label>
    </ligand>
</feature>
<evidence type="ECO:0000256" key="7">
    <source>
        <dbReference type="PIRSR" id="PIRSR036979-1"/>
    </source>
</evidence>
<evidence type="ECO:0000256" key="2">
    <source>
        <dbReference type="ARBA" id="ARBA00022801"/>
    </source>
</evidence>
<evidence type="ECO:0000256" key="8">
    <source>
        <dbReference type="PROSITE-ProRule" id="PRU00742"/>
    </source>
</evidence>
<dbReference type="RefSeq" id="WP_111714080.1">
    <property type="nucleotide sequence ID" value="NZ_JBHSSR010000001.1"/>
</dbReference>
<evidence type="ECO:0000256" key="6">
    <source>
        <dbReference type="NCBIfam" id="TIGR01227"/>
    </source>
</evidence>
<dbReference type="NCBIfam" id="TIGR01227">
    <property type="entry name" value="hutG"/>
    <property type="match status" value="1"/>
</dbReference>
<dbReference type="GO" id="GO:0008783">
    <property type="term" value="F:agmatinase activity"/>
    <property type="evidence" value="ECO:0007669"/>
    <property type="project" value="TreeGrafter"/>
</dbReference>
<feature type="binding site" evidence="5 7">
    <location>
        <position position="147"/>
    </location>
    <ligand>
        <name>Mn(2+)</name>
        <dbReference type="ChEBI" id="CHEBI:29035"/>
        <label>1</label>
    </ligand>
</feature>
<dbReference type="UniPathway" id="UPA00379">
    <property type="reaction ID" value="UER00552"/>
</dbReference>
<evidence type="ECO:0000256" key="1">
    <source>
        <dbReference type="ARBA" id="ARBA00022723"/>
    </source>
</evidence>
<dbReference type="Pfam" id="PF00491">
    <property type="entry name" value="Arginase"/>
    <property type="match status" value="1"/>
</dbReference>
<evidence type="ECO:0000313" key="10">
    <source>
        <dbReference type="Proteomes" id="UP000249808"/>
    </source>
</evidence>
<proteinExistence type="inferred from homology"/>
<dbReference type="InterPro" id="IPR006035">
    <property type="entry name" value="Ureohydrolase"/>
</dbReference>
<keyword evidence="4 5" id="KW-0464">Manganese</keyword>
<comment type="function">
    <text evidence="5">Catalyzes the conversion of N-formimidoyl-L-glutamate to L-glutamate and formamide.</text>
</comment>
<sequence length="302" mass="34282">MFRQTDMSIWQGRLDHESDNSHFRIFQSIHNNPDIASDYAILGYAIDEGVRLNKGRIGAKQGLEAIRRAFANLPNLSDRQFIDYGNYYCEDESLLDVQKQFGDKVADILHKHKMTFLIGGGHDIAYAQYLGMRKLYPNDSIGVINIDAHFDTRHEEYPTSGTSFSYILEDGHNNGYLVLGIQRAGNTKALFEYAEQKNIDYVLADDLQGNMNSVIEKIDSFIEQYDHILLTLCMDVIDSAYAPGVSAPAVFGLTPFQVNTILQTVMKSEKVNNFSIAEMNPEYDNDQRTAKLIAQIMHRTIF</sequence>
<dbReference type="GO" id="GO:0050415">
    <property type="term" value="F:formimidoylglutamase activity"/>
    <property type="evidence" value="ECO:0007669"/>
    <property type="project" value="UniProtKB-UniRule"/>
</dbReference>
<comment type="pathway">
    <text evidence="5">Amino-acid degradation; L-histidine degradation into L-glutamate; L-glutamate from N-formimidoyl-L-glutamate (hydrolase route): step 1/1.</text>
</comment>
<comment type="caution">
    <text evidence="9">The sequence shown here is derived from an EMBL/GenBank/DDBJ whole genome shotgun (WGS) entry which is preliminary data.</text>
</comment>
<feature type="binding site" evidence="5">
    <location>
        <position position="149"/>
    </location>
    <ligand>
        <name>Mn(2+)</name>
        <dbReference type="ChEBI" id="CHEBI:29035"/>
        <label>2</label>
    </ligand>
</feature>
<feature type="binding site" evidence="5 7">
    <location>
        <position position="151"/>
    </location>
    <ligand>
        <name>Mn(2+)</name>
        <dbReference type="ChEBI" id="CHEBI:29035"/>
        <label>1</label>
    </ligand>
</feature>
<accession>A0A327ZUM3</accession>
<comment type="catalytic activity">
    <reaction evidence="5">
        <text>N-formimidoyl-L-glutamate + H2O = formamide + L-glutamate</text>
        <dbReference type="Rhea" id="RHEA:22492"/>
        <dbReference type="ChEBI" id="CHEBI:15377"/>
        <dbReference type="ChEBI" id="CHEBI:16397"/>
        <dbReference type="ChEBI" id="CHEBI:29985"/>
        <dbReference type="ChEBI" id="CHEBI:58928"/>
        <dbReference type="EC" id="3.5.3.8"/>
    </reaction>
</comment>
<dbReference type="PROSITE" id="PS51409">
    <property type="entry name" value="ARGINASE_2"/>
    <property type="match status" value="1"/>
</dbReference>
<keyword evidence="10" id="KW-1185">Reference proteome</keyword>
<dbReference type="InterPro" id="IPR005923">
    <property type="entry name" value="HutG"/>
</dbReference>
<keyword evidence="1 5" id="KW-0479">Metal-binding</keyword>
<dbReference type="PIRSF" id="PIRSF036979">
    <property type="entry name" value="Arginase"/>
    <property type="match status" value="1"/>
</dbReference>
<dbReference type="PANTHER" id="PTHR11358">
    <property type="entry name" value="ARGINASE/AGMATINASE"/>
    <property type="match status" value="1"/>
</dbReference>
<dbReference type="Gene3D" id="3.40.800.10">
    <property type="entry name" value="Ureohydrolase domain"/>
    <property type="match status" value="1"/>
</dbReference>
<feature type="binding site" evidence="7">
    <location>
        <position position="235"/>
    </location>
    <ligand>
        <name>Mn(2+)</name>
        <dbReference type="ChEBI" id="CHEBI:29035"/>
        <label>1</label>
    </ligand>
</feature>
<evidence type="ECO:0000256" key="4">
    <source>
        <dbReference type="ARBA" id="ARBA00023211"/>
    </source>
</evidence>
<reference evidence="9 10" key="1">
    <citation type="journal article" date="2018" name="Front. Microbiol.">
        <title>Description and Comparative Genomics of Macrococcus caseolyticus subsp. hominis subsp. nov., Macrococcus goetzii sp. nov., Macrococcus epidermidis sp. nov., and Macrococcus bohemicus sp. nov., Novel Macrococci From Human Clinical Material With Virulence Potential and Suspected Uptake of Foreign DNA by Natural Transformation.</title>
        <authorList>
            <person name="Maslanova I."/>
            <person name="Wertheimer Z."/>
            <person name="Sedlacek I."/>
            <person name="Svec P."/>
            <person name="Indrakova A."/>
            <person name="Kovarovic V."/>
            <person name="Schumann P."/>
            <person name="Sproer C."/>
            <person name="Kralova S."/>
            <person name="Sedo O."/>
            <person name="Kristofova L."/>
            <person name="Vrbovska V."/>
            <person name="Fuzik T."/>
            <person name="Petras P."/>
            <person name="Zdrahal Z."/>
            <person name="Ruzickova V."/>
            <person name="Doskar J."/>
            <person name="Pantucek R."/>
        </authorList>
    </citation>
    <scope>NUCLEOTIDE SEQUENCE [LARGE SCALE GENOMIC DNA]</scope>
    <source>
        <strain evidence="9 10">01/688</strain>
    </source>
</reference>
<dbReference type="PANTHER" id="PTHR11358:SF35">
    <property type="entry name" value="FORMIMIDOYLGLUTAMASE"/>
    <property type="match status" value="1"/>
</dbReference>
<comment type="similarity">
    <text evidence="5 8">Belongs to the arginase family.</text>
</comment>
<feature type="binding site" evidence="5">
    <location>
        <position position="147"/>
    </location>
    <ligand>
        <name>Mn(2+)</name>
        <dbReference type="ChEBI" id="CHEBI:29035"/>
        <label>2</label>
    </ligand>
</feature>
<feature type="binding site" evidence="5">
    <location>
        <position position="235"/>
    </location>
    <ligand>
        <name>Mn(2+)</name>
        <dbReference type="ChEBI" id="CHEBI:29035"/>
        <label>2</label>
    </ligand>
</feature>
<protein>
    <recommendedName>
        <fullName evidence="5 6">Formimidoylglutamase</fullName>
        <ecNumber evidence="5 6">3.5.3.8</ecNumber>
    </recommendedName>
    <alternativeName>
        <fullName evidence="5">Formiminoglutamase</fullName>
    </alternativeName>
    <alternativeName>
        <fullName evidence="5">Formiminoglutamate hydrolase</fullName>
    </alternativeName>
</protein>
<dbReference type="EMBL" id="PZJH01000001">
    <property type="protein sequence ID" value="RAK45899.1"/>
    <property type="molecule type" value="Genomic_DNA"/>
</dbReference>